<dbReference type="Gene3D" id="3.30.1360.30">
    <property type="entry name" value="GAD-like domain"/>
    <property type="match status" value="1"/>
</dbReference>
<keyword evidence="2" id="KW-0547">Nucleotide-binding</keyword>
<dbReference type="InterPro" id="IPR004115">
    <property type="entry name" value="GAD-like_sf"/>
</dbReference>
<comment type="caution">
    <text evidence="7">The sequence shown here is derived from an EMBL/GenBank/DDBJ whole genome shotgun (WGS) entry which is preliminary data.</text>
</comment>
<dbReference type="Gene3D" id="1.10.10.10">
    <property type="entry name" value="Winged helix-like DNA-binding domain superfamily/Winged helix DNA-binding domain"/>
    <property type="match status" value="1"/>
</dbReference>
<gene>
    <name evidence="7" type="ORF">ENM11_02085</name>
</gene>
<dbReference type="InterPro" id="IPR029349">
    <property type="entry name" value="DUF4443"/>
</dbReference>
<evidence type="ECO:0000259" key="5">
    <source>
        <dbReference type="Pfam" id="PF14544"/>
    </source>
</evidence>
<dbReference type="InterPro" id="IPR036388">
    <property type="entry name" value="WH-like_DNA-bd_sf"/>
</dbReference>
<evidence type="ECO:0000256" key="2">
    <source>
        <dbReference type="ARBA" id="ARBA00022741"/>
    </source>
</evidence>
<keyword evidence="3" id="KW-0067">ATP-binding</keyword>
<organism evidence="7">
    <name type="scientific">Caldiarchaeum subterraneum</name>
    <dbReference type="NCBI Taxonomy" id="311458"/>
    <lineage>
        <taxon>Archaea</taxon>
        <taxon>Nitrososphaerota</taxon>
        <taxon>Candidatus Caldarchaeales</taxon>
        <taxon>Candidatus Caldarchaeaceae</taxon>
        <taxon>Candidatus Caldarchaeum</taxon>
    </lineage>
</organism>
<dbReference type="GO" id="GO:0005524">
    <property type="term" value="F:ATP binding"/>
    <property type="evidence" value="ECO:0007669"/>
    <property type="project" value="UniProtKB-KW"/>
</dbReference>
<dbReference type="EMBL" id="DRWN01000019">
    <property type="protein sequence ID" value="HHK67930.1"/>
    <property type="molecule type" value="Genomic_DNA"/>
</dbReference>
<dbReference type="GO" id="GO:0006412">
    <property type="term" value="P:translation"/>
    <property type="evidence" value="ECO:0007669"/>
    <property type="project" value="UniProtKB-KW"/>
</dbReference>
<dbReference type="SUPFAM" id="SSF55261">
    <property type="entry name" value="GAD domain-like"/>
    <property type="match status" value="1"/>
</dbReference>
<keyword evidence="4" id="KW-0648">Protein biosynthesis</keyword>
<feature type="domain" description="PH0730-like N-terminal" evidence="6">
    <location>
        <begin position="27"/>
        <end position="82"/>
    </location>
</feature>
<reference evidence="7" key="1">
    <citation type="journal article" date="2020" name="mSystems">
        <title>Genome- and Community-Level Interaction Insights into Carbon Utilization and Element Cycling Functions of Hydrothermarchaeota in Hydrothermal Sediment.</title>
        <authorList>
            <person name="Zhou Z."/>
            <person name="Liu Y."/>
            <person name="Xu W."/>
            <person name="Pan J."/>
            <person name="Luo Z.H."/>
            <person name="Li M."/>
        </authorList>
    </citation>
    <scope>NUCLEOTIDE SEQUENCE [LARGE SCALE GENOMIC DNA]</scope>
    <source>
        <strain evidence="7">SpSt-1056</strain>
    </source>
</reference>
<dbReference type="SUPFAM" id="SSF46785">
    <property type="entry name" value="Winged helix' DNA-binding domain"/>
    <property type="match status" value="1"/>
</dbReference>
<dbReference type="Pfam" id="PF22167">
    <property type="entry name" value="PH0730-like_N"/>
    <property type="match status" value="1"/>
</dbReference>
<dbReference type="GO" id="GO:0004812">
    <property type="term" value="F:aminoacyl-tRNA ligase activity"/>
    <property type="evidence" value="ECO:0007669"/>
    <property type="project" value="InterPro"/>
</dbReference>
<evidence type="ECO:0000313" key="7">
    <source>
        <dbReference type="EMBL" id="HHK67930.1"/>
    </source>
</evidence>
<dbReference type="Pfam" id="PF14544">
    <property type="entry name" value="DUF4443"/>
    <property type="match status" value="1"/>
</dbReference>
<evidence type="ECO:0008006" key="8">
    <source>
        <dbReference type="Google" id="ProtNLM"/>
    </source>
</evidence>
<sequence length="206" mass="22661">METLRQLFLDRELKGPSPAFTTVQLLYAVFLLGSHTVLGRKRLTDYLGIGEGSVRTMLTRLTEKGLAVSTQKGLSLTDKGRELYDYLKKFLTAVKAVSFNMPWQAQHNHGLVVKGLADRVSTGVEERDEAIRNGASAAMVLTYMFDGLYMPRVANLTVEQPHFARQVVEFFKPSVNDVVIIAGADDDVKARYAALAAAVKLVVGKA</sequence>
<evidence type="ECO:0000256" key="1">
    <source>
        <dbReference type="ARBA" id="ARBA00022598"/>
    </source>
</evidence>
<dbReference type="AlphaFoldDB" id="A0A7C5Q947"/>
<evidence type="ECO:0000256" key="3">
    <source>
        <dbReference type="ARBA" id="ARBA00022840"/>
    </source>
</evidence>
<protein>
    <recommendedName>
        <fullName evidence="8">DUF4443 domain-containing protein</fullName>
    </recommendedName>
</protein>
<feature type="domain" description="DUF4443" evidence="5">
    <location>
        <begin position="106"/>
        <end position="201"/>
    </location>
</feature>
<keyword evidence="1" id="KW-0436">Ligase</keyword>
<name>A0A7C5Q947_CALS0</name>
<accession>A0A7C5Q947</accession>
<dbReference type="InterPro" id="IPR036390">
    <property type="entry name" value="WH_DNA-bd_sf"/>
</dbReference>
<proteinExistence type="predicted"/>
<dbReference type="GO" id="GO:0005737">
    <property type="term" value="C:cytoplasm"/>
    <property type="evidence" value="ECO:0007669"/>
    <property type="project" value="InterPro"/>
</dbReference>
<evidence type="ECO:0000256" key="4">
    <source>
        <dbReference type="ARBA" id="ARBA00022917"/>
    </source>
</evidence>
<dbReference type="InterPro" id="IPR054039">
    <property type="entry name" value="PH0730-like_N"/>
</dbReference>
<evidence type="ECO:0000259" key="6">
    <source>
        <dbReference type="Pfam" id="PF22167"/>
    </source>
</evidence>